<dbReference type="InterPro" id="IPR020084">
    <property type="entry name" value="NUDIX_hydrolase_CS"/>
</dbReference>
<dbReference type="InterPro" id="IPR015797">
    <property type="entry name" value="NUDIX_hydrolase-like_dom_sf"/>
</dbReference>
<name>A0ABN4NJE2_9BACL</name>
<dbReference type="InterPro" id="IPR000086">
    <property type="entry name" value="NUDIX_hydrolase_dom"/>
</dbReference>
<keyword evidence="2 3" id="KW-0378">Hydrolase</keyword>
<feature type="domain" description="Nudix hydrolase" evidence="4">
    <location>
        <begin position="6"/>
        <end position="128"/>
    </location>
</feature>
<accession>A0ABN4NJE2</accession>
<evidence type="ECO:0000256" key="3">
    <source>
        <dbReference type="RuleBase" id="RU003476"/>
    </source>
</evidence>
<dbReference type="PANTHER" id="PTHR43046">
    <property type="entry name" value="GDP-MANNOSE MANNOSYL HYDROLASE"/>
    <property type="match status" value="1"/>
</dbReference>
<dbReference type="PRINTS" id="PR00502">
    <property type="entry name" value="NUDIXFAMILY"/>
</dbReference>
<evidence type="ECO:0000256" key="1">
    <source>
        <dbReference type="ARBA" id="ARBA00001946"/>
    </source>
</evidence>
<dbReference type="PROSITE" id="PS51462">
    <property type="entry name" value="NUDIX"/>
    <property type="match status" value="1"/>
</dbReference>
<evidence type="ECO:0000256" key="2">
    <source>
        <dbReference type="ARBA" id="ARBA00022801"/>
    </source>
</evidence>
<dbReference type="Gene3D" id="3.90.79.10">
    <property type="entry name" value="Nucleoside Triphosphate Pyrophosphohydrolase"/>
    <property type="match status" value="1"/>
</dbReference>
<dbReference type="InterPro" id="IPR020476">
    <property type="entry name" value="Nudix_hydrolase"/>
</dbReference>
<dbReference type="EMBL" id="CP014342">
    <property type="protein sequence ID" value="AMX83045.1"/>
    <property type="molecule type" value="Genomic_DNA"/>
</dbReference>
<dbReference type="PANTHER" id="PTHR43046:SF2">
    <property type="entry name" value="8-OXO-DGTP DIPHOSPHATASE-RELATED"/>
    <property type="match status" value="1"/>
</dbReference>
<dbReference type="CDD" id="cd02883">
    <property type="entry name" value="NUDIX_Hydrolase"/>
    <property type="match status" value="1"/>
</dbReference>
<comment type="cofactor">
    <cofactor evidence="1">
        <name>Mg(2+)</name>
        <dbReference type="ChEBI" id="CHEBI:18420"/>
    </cofactor>
</comment>
<dbReference type="Proteomes" id="UP000076226">
    <property type="component" value="Chromosome"/>
</dbReference>
<sequence length="154" mass="17561">MDKHQQAIITVSAYITNDTGEVLLVKSYDRSDTWEMPGGQVEPGEPLDRAVHREVYEETGVDIRLIGVSGVYYNETKNIINIVFKATYVKGNVSPQPEEIQKAKFVLIDESNIDEYVTWPHLKSRVLDAMKRECSVPYETWVMNPSRLSARVGR</sequence>
<dbReference type="PROSITE" id="PS00893">
    <property type="entry name" value="NUDIX_BOX"/>
    <property type="match status" value="1"/>
</dbReference>
<evidence type="ECO:0000313" key="6">
    <source>
        <dbReference type="Proteomes" id="UP000076226"/>
    </source>
</evidence>
<reference evidence="5 6" key="1">
    <citation type="submission" date="2016-02" db="EMBL/GenBank/DDBJ databases">
        <title>Complete genome sequence of Geobacillus subterraneus KCTC 3922T.</title>
        <authorList>
            <person name="Lee D.-W."/>
            <person name="Lee Y.-J."/>
            <person name="Lee S.-J."/>
            <person name="Park G.-S."/>
            <person name="Lee S.-J."/>
            <person name="Shin J.-H."/>
        </authorList>
    </citation>
    <scope>NUCLEOTIDE SEQUENCE [LARGE SCALE GENOMIC DNA]</scope>
    <source>
        <strain evidence="5 6">KCTC 3922</strain>
    </source>
</reference>
<organism evidence="5 6">
    <name type="scientific">Geobacillus subterraneus</name>
    <dbReference type="NCBI Taxonomy" id="129338"/>
    <lineage>
        <taxon>Bacteria</taxon>
        <taxon>Bacillati</taxon>
        <taxon>Bacillota</taxon>
        <taxon>Bacilli</taxon>
        <taxon>Bacillales</taxon>
        <taxon>Anoxybacillaceae</taxon>
        <taxon>Geobacillus</taxon>
    </lineage>
</organism>
<dbReference type="Pfam" id="PF00293">
    <property type="entry name" value="NUDIX"/>
    <property type="match status" value="1"/>
</dbReference>
<protein>
    <submittedName>
        <fullName evidence="5">DNA mismatch repair protein MutT</fullName>
    </submittedName>
</protein>
<dbReference type="SUPFAM" id="SSF55811">
    <property type="entry name" value="Nudix"/>
    <property type="match status" value="1"/>
</dbReference>
<proteinExistence type="inferred from homology"/>
<evidence type="ECO:0000313" key="5">
    <source>
        <dbReference type="EMBL" id="AMX83045.1"/>
    </source>
</evidence>
<evidence type="ECO:0000259" key="4">
    <source>
        <dbReference type="PROSITE" id="PS51462"/>
    </source>
</evidence>
<gene>
    <name evidence="5" type="ORF">GS3922_04720</name>
</gene>
<keyword evidence="6" id="KW-1185">Reference proteome</keyword>
<comment type="similarity">
    <text evidence="3">Belongs to the Nudix hydrolase family.</text>
</comment>